<dbReference type="GO" id="GO:0009097">
    <property type="term" value="P:isoleucine biosynthetic process"/>
    <property type="evidence" value="ECO:0007669"/>
    <property type="project" value="TreeGrafter"/>
</dbReference>
<dbReference type="Proteomes" id="UP001157418">
    <property type="component" value="Unassembled WGS sequence"/>
</dbReference>
<dbReference type="InterPro" id="IPR011766">
    <property type="entry name" value="TPP_enzyme_TPP-bd"/>
</dbReference>
<dbReference type="EMBL" id="CAKMRJ010000224">
    <property type="protein sequence ID" value="CAH1419095.1"/>
    <property type="molecule type" value="Genomic_DNA"/>
</dbReference>
<dbReference type="Pfam" id="PF02775">
    <property type="entry name" value="TPP_enzyme_C"/>
    <property type="match status" value="1"/>
</dbReference>
<name>A0AAU9LX28_9ASTR</name>
<comment type="caution">
    <text evidence="5">The sequence shown here is derived from an EMBL/GenBank/DDBJ whole genome shotgun (WGS) entry which is preliminary data.</text>
</comment>
<dbReference type="PANTHER" id="PTHR18968:SF13">
    <property type="entry name" value="ACETOLACTATE SYNTHASE CATALYTIC SUBUNIT, MITOCHONDRIAL"/>
    <property type="match status" value="1"/>
</dbReference>
<dbReference type="GO" id="GO:0050660">
    <property type="term" value="F:flavin adenine dinucleotide binding"/>
    <property type="evidence" value="ECO:0007669"/>
    <property type="project" value="TreeGrafter"/>
</dbReference>
<dbReference type="GO" id="GO:0003984">
    <property type="term" value="F:acetolactate synthase activity"/>
    <property type="evidence" value="ECO:0007669"/>
    <property type="project" value="TreeGrafter"/>
</dbReference>
<comment type="cofactor">
    <cofactor evidence="1">
        <name>thiamine diphosphate</name>
        <dbReference type="ChEBI" id="CHEBI:58937"/>
    </cofactor>
</comment>
<dbReference type="InterPro" id="IPR045229">
    <property type="entry name" value="TPP_enz"/>
</dbReference>
<dbReference type="Gene3D" id="3.40.50.970">
    <property type="match status" value="1"/>
</dbReference>
<dbReference type="SUPFAM" id="SSF52518">
    <property type="entry name" value="Thiamin diphosphate-binding fold (THDP-binding)"/>
    <property type="match status" value="1"/>
</dbReference>
<dbReference type="GO" id="GO:0005948">
    <property type="term" value="C:acetolactate synthase complex"/>
    <property type="evidence" value="ECO:0007669"/>
    <property type="project" value="TreeGrafter"/>
</dbReference>
<feature type="domain" description="Thiamine pyrophosphate enzyme TPP-binding" evidence="4">
    <location>
        <begin position="1"/>
        <end position="119"/>
    </location>
</feature>
<dbReference type="AlphaFoldDB" id="A0AAU9LX28"/>
<comment type="similarity">
    <text evidence="2">Belongs to the TPP enzyme family.</text>
</comment>
<organism evidence="5 6">
    <name type="scientific">Lactuca virosa</name>
    <dbReference type="NCBI Taxonomy" id="75947"/>
    <lineage>
        <taxon>Eukaryota</taxon>
        <taxon>Viridiplantae</taxon>
        <taxon>Streptophyta</taxon>
        <taxon>Embryophyta</taxon>
        <taxon>Tracheophyta</taxon>
        <taxon>Spermatophyta</taxon>
        <taxon>Magnoliopsida</taxon>
        <taxon>eudicotyledons</taxon>
        <taxon>Gunneridae</taxon>
        <taxon>Pentapetalae</taxon>
        <taxon>asterids</taxon>
        <taxon>campanulids</taxon>
        <taxon>Asterales</taxon>
        <taxon>Asteraceae</taxon>
        <taxon>Cichorioideae</taxon>
        <taxon>Cichorieae</taxon>
        <taxon>Lactucinae</taxon>
        <taxon>Lactuca</taxon>
    </lineage>
</organism>
<dbReference type="InterPro" id="IPR029061">
    <property type="entry name" value="THDP-binding"/>
</dbReference>
<sequence length="144" mass="16112">MGASLAKPDAVVVDIDGDGSFMMNLQELATIRAENLPVKIMLLNNQYLGMSVQWEDILFKRHRAHTYLGNPMKESEIFPDMVKFAEACDIPAARVTKKEKVRSAIKDMLDTPGPYLLDVAISHQEYVLPVIPSGGTFMDVITEW</sequence>
<proteinExistence type="inferred from homology"/>
<dbReference type="GO" id="GO:0000287">
    <property type="term" value="F:magnesium ion binding"/>
    <property type="evidence" value="ECO:0007669"/>
    <property type="project" value="InterPro"/>
</dbReference>
<evidence type="ECO:0000256" key="3">
    <source>
        <dbReference type="ARBA" id="ARBA00023052"/>
    </source>
</evidence>
<dbReference type="GO" id="GO:0009099">
    <property type="term" value="P:L-valine biosynthetic process"/>
    <property type="evidence" value="ECO:0007669"/>
    <property type="project" value="TreeGrafter"/>
</dbReference>
<gene>
    <name evidence="5" type="ORF">LVIROSA_LOCUS6652</name>
</gene>
<evidence type="ECO:0000313" key="5">
    <source>
        <dbReference type="EMBL" id="CAH1419095.1"/>
    </source>
</evidence>
<dbReference type="PROSITE" id="PS00187">
    <property type="entry name" value="TPP_ENZYMES"/>
    <property type="match status" value="1"/>
</dbReference>
<dbReference type="GO" id="GO:0030976">
    <property type="term" value="F:thiamine pyrophosphate binding"/>
    <property type="evidence" value="ECO:0007669"/>
    <property type="project" value="InterPro"/>
</dbReference>
<evidence type="ECO:0000256" key="1">
    <source>
        <dbReference type="ARBA" id="ARBA00001964"/>
    </source>
</evidence>
<evidence type="ECO:0000259" key="4">
    <source>
        <dbReference type="Pfam" id="PF02775"/>
    </source>
</evidence>
<keyword evidence="3" id="KW-0786">Thiamine pyrophosphate</keyword>
<dbReference type="InterPro" id="IPR000399">
    <property type="entry name" value="TPP-bd_CS"/>
</dbReference>
<reference evidence="5 6" key="1">
    <citation type="submission" date="2022-01" db="EMBL/GenBank/DDBJ databases">
        <authorList>
            <person name="Xiong W."/>
            <person name="Schranz E."/>
        </authorList>
    </citation>
    <scope>NUCLEOTIDE SEQUENCE [LARGE SCALE GENOMIC DNA]</scope>
</reference>
<evidence type="ECO:0000313" key="6">
    <source>
        <dbReference type="Proteomes" id="UP001157418"/>
    </source>
</evidence>
<evidence type="ECO:0000256" key="2">
    <source>
        <dbReference type="ARBA" id="ARBA00007812"/>
    </source>
</evidence>
<accession>A0AAU9LX28</accession>
<dbReference type="PANTHER" id="PTHR18968">
    <property type="entry name" value="THIAMINE PYROPHOSPHATE ENZYMES"/>
    <property type="match status" value="1"/>
</dbReference>
<keyword evidence="6" id="KW-1185">Reference proteome</keyword>
<protein>
    <recommendedName>
        <fullName evidence="4">Thiamine pyrophosphate enzyme TPP-binding domain-containing protein</fullName>
    </recommendedName>
</protein>